<reference evidence="2" key="1">
    <citation type="submission" date="2016-10" db="EMBL/GenBank/DDBJ databases">
        <authorList>
            <person name="Varghese N."/>
            <person name="Submissions S."/>
        </authorList>
    </citation>
    <scope>NUCLEOTIDE SEQUENCE [LARGE SCALE GENOMIC DNA]</scope>
    <source>
        <strain evidence="2">DSM 18733</strain>
    </source>
</reference>
<name>A0A1H7IBE0_OLID1</name>
<gene>
    <name evidence="1" type="ORF">SAMN05661044_00647</name>
</gene>
<dbReference type="Proteomes" id="UP000199421">
    <property type="component" value="Unassembled WGS sequence"/>
</dbReference>
<dbReference type="EMBL" id="FOAF01000001">
    <property type="protein sequence ID" value="SEK59841.1"/>
    <property type="molecule type" value="Genomic_DNA"/>
</dbReference>
<evidence type="ECO:0000313" key="1">
    <source>
        <dbReference type="EMBL" id="SEK59841.1"/>
    </source>
</evidence>
<keyword evidence="2" id="KW-1185">Reference proteome</keyword>
<organism evidence="1 2">
    <name type="scientific">Olivibacter domesticus</name>
    <name type="common">Pseudosphingobacterium domesticum</name>
    <dbReference type="NCBI Taxonomy" id="407022"/>
    <lineage>
        <taxon>Bacteria</taxon>
        <taxon>Pseudomonadati</taxon>
        <taxon>Bacteroidota</taxon>
        <taxon>Sphingobacteriia</taxon>
        <taxon>Sphingobacteriales</taxon>
        <taxon>Sphingobacteriaceae</taxon>
        <taxon>Olivibacter</taxon>
    </lineage>
</organism>
<accession>A0A1H7IBE0</accession>
<evidence type="ECO:0000313" key="2">
    <source>
        <dbReference type="Proteomes" id="UP000199421"/>
    </source>
</evidence>
<proteinExistence type="predicted"/>
<dbReference type="AlphaFoldDB" id="A0A1H7IBE0"/>
<protein>
    <submittedName>
        <fullName evidence="1">Uncharacterized protein</fullName>
    </submittedName>
</protein>
<sequence length="176" mass="19658">MLLLACNHDDISADQALQIISKELKYPGPVLHTINKADPKQAKQARNSSLIEQKLLTVVPEGEYTPKGQHPIEPGPNAAPYLVPAQQPQDEQFVDVRIADQALKTPHDVKIRTGKNGDIALVTFTVVYTNVTPFAVLVKQRELNKEESKTVFFTRNEAGEWHIIEKPGTLFTEFGY</sequence>